<organism evidence="1 2">
    <name type="scientific">Thalassotalea piscium</name>
    <dbReference type="NCBI Taxonomy" id="1230533"/>
    <lineage>
        <taxon>Bacteria</taxon>
        <taxon>Pseudomonadati</taxon>
        <taxon>Pseudomonadota</taxon>
        <taxon>Gammaproteobacteria</taxon>
        <taxon>Alteromonadales</taxon>
        <taxon>Colwelliaceae</taxon>
        <taxon>Thalassotalea</taxon>
    </lineage>
</organism>
<dbReference type="EMBL" id="JACHHU010000003">
    <property type="protein sequence ID" value="MBB6542221.1"/>
    <property type="molecule type" value="Genomic_DNA"/>
</dbReference>
<evidence type="ECO:0008006" key="3">
    <source>
        <dbReference type="Google" id="ProtNLM"/>
    </source>
</evidence>
<dbReference type="AlphaFoldDB" id="A0A7X0TSK6"/>
<protein>
    <recommendedName>
        <fullName evidence="3">HlyD family efflux transporter periplasmic adaptor subunit</fullName>
    </recommendedName>
</protein>
<name>A0A7X0TSK6_9GAMM</name>
<evidence type="ECO:0000313" key="2">
    <source>
        <dbReference type="Proteomes" id="UP000537141"/>
    </source>
</evidence>
<keyword evidence="2" id="KW-1185">Reference proteome</keyword>
<dbReference type="RefSeq" id="WP_184422613.1">
    <property type="nucleotide sequence ID" value="NZ_BAABLB010000025.1"/>
</dbReference>
<gene>
    <name evidence="1" type="ORF">HNQ55_000699</name>
</gene>
<reference evidence="1 2" key="1">
    <citation type="submission" date="2020-08" db="EMBL/GenBank/DDBJ databases">
        <title>Genomic Encyclopedia of Type Strains, Phase IV (KMG-IV): sequencing the most valuable type-strain genomes for metagenomic binning, comparative biology and taxonomic classification.</title>
        <authorList>
            <person name="Goeker M."/>
        </authorList>
    </citation>
    <scope>NUCLEOTIDE SEQUENCE [LARGE SCALE GENOMIC DNA]</scope>
    <source>
        <strain evidence="1 2">DSM 26287</strain>
    </source>
</reference>
<dbReference type="Proteomes" id="UP000537141">
    <property type="component" value="Unassembled WGS sequence"/>
</dbReference>
<sequence length="361" mass="40538">MLNLIFSWKFVTTTLSTTVNTALLIVLSLLLSVHNVKANENIPTVSLSSLGDFQTEFTTIEPANFLNGQSLTGKVTFRTGENYSVSLPFGIQKISYLVKNGSTVGRGEKIAKIEGYEVHHFLDEYESVKAIFSASELHYLTNKRHFNDKTLKSSEWLAISQSYFDAKLQLEHFNHQLSFLTVDENENVYFISPENGIVSLKNVENSKSVNDLAFEIINPESVKVEILIPISQQQNLSHFVVSSNCQLVIKNVEMLANKYHSRVWASPATNNCNFRLGQTLTVSPVYHFAGYKVPSSSIFEFENRDFIAVKIVDKLRFYPLTIASTDQENTYIITNEDISNKEVLASSVSIVQGILLKLGAE</sequence>
<accession>A0A7X0TSK6</accession>
<comment type="caution">
    <text evidence="1">The sequence shown here is derived from an EMBL/GenBank/DDBJ whole genome shotgun (WGS) entry which is preliminary data.</text>
</comment>
<evidence type="ECO:0000313" key="1">
    <source>
        <dbReference type="EMBL" id="MBB6542221.1"/>
    </source>
</evidence>
<proteinExistence type="predicted"/>